<evidence type="ECO:0000313" key="3">
    <source>
        <dbReference type="Proteomes" id="UP000245720"/>
    </source>
</evidence>
<feature type="transmembrane region" description="Helical" evidence="1">
    <location>
        <begin position="45"/>
        <end position="65"/>
    </location>
</feature>
<feature type="transmembrane region" description="Helical" evidence="1">
    <location>
        <begin position="20"/>
        <end position="38"/>
    </location>
</feature>
<protein>
    <recommendedName>
        <fullName evidence="4">ABC-2 family transporter protein</fullName>
    </recommendedName>
</protein>
<keyword evidence="1" id="KW-0472">Membrane</keyword>
<name>A0A315Y7H3_RUMFL</name>
<keyword evidence="1" id="KW-0812">Transmembrane</keyword>
<dbReference type="EMBL" id="QGDI01000001">
    <property type="protein sequence ID" value="PWJ15394.1"/>
    <property type="molecule type" value="Genomic_DNA"/>
</dbReference>
<evidence type="ECO:0000256" key="1">
    <source>
        <dbReference type="SAM" id="Phobius"/>
    </source>
</evidence>
<organism evidence="2 3">
    <name type="scientific">Ruminococcus flavefaciens</name>
    <dbReference type="NCBI Taxonomy" id="1265"/>
    <lineage>
        <taxon>Bacteria</taxon>
        <taxon>Bacillati</taxon>
        <taxon>Bacillota</taxon>
        <taxon>Clostridia</taxon>
        <taxon>Eubacteriales</taxon>
        <taxon>Oscillospiraceae</taxon>
        <taxon>Ruminococcus</taxon>
    </lineage>
</organism>
<sequence length="208" mass="22900">MVSGCLVKIVSSDTRHNYVLHYLAALGVVLLTPVIFGVSRLDELLAAQPLEFFLPLMGAILMPAVFMPEQNESIREVVRSKKTPYLGVCFMRLLCGAIVITALTGAFVLYMKSMDSVVTMRLFAGSLASTFALGAAGFFASAVSDNVIVGYMTAVIYYICNFGLKDKLGVFFLFSMTTGSFEEKKWLCILSVVLVVSGFVLRRLFRER</sequence>
<dbReference type="OrthoDB" id="1749390at2"/>
<accession>A0A315Y7H3</accession>
<dbReference type="Proteomes" id="UP000245720">
    <property type="component" value="Unassembled WGS sequence"/>
</dbReference>
<dbReference type="RefSeq" id="WP_109725195.1">
    <property type="nucleotide sequence ID" value="NZ_QGDI01000001.1"/>
</dbReference>
<evidence type="ECO:0000313" key="2">
    <source>
        <dbReference type="EMBL" id="PWJ15394.1"/>
    </source>
</evidence>
<reference evidence="2 3" key="1">
    <citation type="submission" date="2018-05" db="EMBL/GenBank/DDBJ databases">
        <title>The Hungate 1000. A catalogue of reference genomes from the rumen microbiome.</title>
        <authorList>
            <person name="Kelly W."/>
        </authorList>
    </citation>
    <scope>NUCLEOTIDE SEQUENCE [LARGE SCALE GENOMIC DNA]</scope>
    <source>
        <strain evidence="2 3">SAb67</strain>
    </source>
</reference>
<dbReference type="AlphaFoldDB" id="A0A315Y7H3"/>
<feature type="transmembrane region" description="Helical" evidence="1">
    <location>
        <begin position="155"/>
        <end position="174"/>
    </location>
</feature>
<feature type="transmembrane region" description="Helical" evidence="1">
    <location>
        <begin position="85"/>
        <end position="110"/>
    </location>
</feature>
<feature type="transmembrane region" description="Helical" evidence="1">
    <location>
        <begin position="186"/>
        <end position="205"/>
    </location>
</feature>
<gene>
    <name evidence="2" type="ORF">IE37_00291</name>
</gene>
<comment type="caution">
    <text evidence="2">The sequence shown here is derived from an EMBL/GenBank/DDBJ whole genome shotgun (WGS) entry which is preliminary data.</text>
</comment>
<keyword evidence="1" id="KW-1133">Transmembrane helix</keyword>
<proteinExistence type="predicted"/>
<evidence type="ECO:0008006" key="4">
    <source>
        <dbReference type="Google" id="ProtNLM"/>
    </source>
</evidence>
<feature type="transmembrane region" description="Helical" evidence="1">
    <location>
        <begin position="122"/>
        <end position="143"/>
    </location>
</feature>